<organism evidence="1 2">
    <name type="scientific">Didymodactylos carnosus</name>
    <dbReference type="NCBI Taxonomy" id="1234261"/>
    <lineage>
        <taxon>Eukaryota</taxon>
        <taxon>Metazoa</taxon>
        <taxon>Spiralia</taxon>
        <taxon>Gnathifera</taxon>
        <taxon>Rotifera</taxon>
        <taxon>Eurotatoria</taxon>
        <taxon>Bdelloidea</taxon>
        <taxon>Philodinida</taxon>
        <taxon>Philodinidae</taxon>
        <taxon>Didymodactylos</taxon>
    </lineage>
</organism>
<proteinExistence type="predicted"/>
<name>A0A8S2YDX4_9BILA</name>
<accession>A0A8S2YDX4</accession>
<evidence type="ECO:0000313" key="1">
    <source>
        <dbReference type="EMBL" id="CAF4549371.1"/>
    </source>
</evidence>
<comment type="caution">
    <text evidence="1">The sequence shown here is derived from an EMBL/GenBank/DDBJ whole genome shotgun (WGS) entry which is preliminary data.</text>
</comment>
<sequence>MPKTLAEYGRRRETAR</sequence>
<feature type="non-terminal residue" evidence="1">
    <location>
        <position position="16"/>
    </location>
</feature>
<protein>
    <submittedName>
        <fullName evidence="1">Uncharacterized protein</fullName>
    </submittedName>
</protein>
<dbReference type="EMBL" id="CAJOBC010115414">
    <property type="protein sequence ID" value="CAF4549371.1"/>
    <property type="molecule type" value="Genomic_DNA"/>
</dbReference>
<reference evidence="1" key="1">
    <citation type="submission" date="2021-02" db="EMBL/GenBank/DDBJ databases">
        <authorList>
            <person name="Nowell W R."/>
        </authorList>
    </citation>
    <scope>NUCLEOTIDE SEQUENCE</scope>
</reference>
<evidence type="ECO:0000313" key="2">
    <source>
        <dbReference type="Proteomes" id="UP000681722"/>
    </source>
</evidence>
<gene>
    <name evidence="1" type="ORF">SRO942_LOCUS46920</name>
</gene>
<dbReference type="Proteomes" id="UP000681722">
    <property type="component" value="Unassembled WGS sequence"/>
</dbReference>
<dbReference type="AlphaFoldDB" id="A0A8S2YDX4"/>